<organism evidence="2 3">
    <name type="scientific">Crepidotus variabilis</name>
    <dbReference type="NCBI Taxonomy" id="179855"/>
    <lineage>
        <taxon>Eukaryota</taxon>
        <taxon>Fungi</taxon>
        <taxon>Dikarya</taxon>
        <taxon>Basidiomycota</taxon>
        <taxon>Agaricomycotina</taxon>
        <taxon>Agaricomycetes</taxon>
        <taxon>Agaricomycetidae</taxon>
        <taxon>Agaricales</taxon>
        <taxon>Agaricineae</taxon>
        <taxon>Crepidotaceae</taxon>
        <taxon>Crepidotus</taxon>
    </lineage>
</organism>
<sequence length="479" mass="54602">MTPCPHCRLDCGAAPKIRREVAESCLRSRDSPCLACQKLLEIEQKIEETRRTLLKLLTEKDELASAVNEHHDPFLNQLPAELVSHVFALSRPYLPSLNIFDPENFDEHTNIQGVLNPGQVCRNWRSIAHRSPELWTVFGVRIKMNPCASAVQLSLEWLERSGICPLFMWLDAEEPPNGHVSQPARDFLTLVAQHAHRWKVLNLYAPIEIVPILCSATEGNGFGHLQHLLIDTRIEQLDGPYQTDLPVSPLWLTVEPSCGLESLLIDWSRLTRFLGFFNFQCTILEFVHLFNNAPNLLACHVGTVTEIVDPAMLAQLRARPNTLVTHNSLRTLRVGTCETNLWNYFDFPSLKKLCLGYIDKPEVWISLRDFLRRSSCKITDLRILGYPSQVIEILQTLKLTTHVERLGIQRFELADCLLPEISNIFLFGDPERSNPELLPKLGALIFYYSEEASTRFNWSSLNTFIVAGTSRDRKKLESV</sequence>
<keyword evidence="3" id="KW-1185">Reference proteome</keyword>
<name>A0A9P6E6N1_9AGAR</name>
<dbReference type="Proteomes" id="UP000807306">
    <property type="component" value="Unassembled WGS sequence"/>
</dbReference>
<accession>A0A9P6E6N1</accession>
<reference evidence="2" key="1">
    <citation type="submission" date="2020-11" db="EMBL/GenBank/DDBJ databases">
        <authorList>
            <consortium name="DOE Joint Genome Institute"/>
            <person name="Ahrendt S."/>
            <person name="Riley R."/>
            <person name="Andreopoulos W."/>
            <person name="Labutti K."/>
            <person name="Pangilinan J."/>
            <person name="Ruiz-Duenas F.J."/>
            <person name="Barrasa J.M."/>
            <person name="Sanchez-Garcia M."/>
            <person name="Camarero S."/>
            <person name="Miyauchi S."/>
            <person name="Serrano A."/>
            <person name="Linde D."/>
            <person name="Babiker R."/>
            <person name="Drula E."/>
            <person name="Ayuso-Fernandez I."/>
            <person name="Pacheco R."/>
            <person name="Padilla G."/>
            <person name="Ferreira P."/>
            <person name="Barriuso J."/>
            <person name="Kellner H."/>
            <person name="Castanera R."/>
            <person name="Alfaro M."/>
            <person name="Ramirez L."/>
            <person name="Pisabarro A.G."/>
            <person name="Kuo A."/>
            <person name="Tritt A."/>
            <person name="Lipzen A."/>
            <person name="He G."/>
            <person name="Yan M."/>
            <person name="Ng V."/>
            <person name="Cullen D."/>
            <person name="Martin F."/>
            <person name="Rosso M.-N."/>
            <person name="Henrissat B."/>
            <person name="Hibbett D."/>
            <person name="Martinez A.T."/>
            <person name="Grigoriev I.V."/>
        </authorList>
    </citation>
    <scope>NUCLEOTIDE SEQUENCE</scope>
    <source>
        <strain evidence="2">CBS 506.95</strain>
    </source>
</reference>
<keyword evidence="1" id="KW-0175">Coiled coil</keyword>
<gene>
    <name evidence="2" type="ORF">CPB83DRAFT_862765</name>
</gene>
<comment type="caution">
    <text evidence="2">The sequence shown here is derived from an EMBL/GenBank/DDBJ whole genome shotgun (WGS) entry which is preliminary data.</text>
</comment>
<dbReference type="EMBL" id="MU157916">
    <property type="protein sequence ID" value="KAF9523482.1"/>
    <property type="molecule type" value="Genomic_DNA"/>
</dbReference>
<evidence type="ECO:0000313" key="2">
    <source>
        <dbReference type="EMBL" id="KAF9523482.1"/>
    </source>
</evidence>
<dbReference type="OrthoDB" id="2269034at2759"/>
<feature type="coiled-coil region" evidence="1">
    <location>
        <begin position="39"/>
        <end position="66"/>
    </location>
</feature>
<dbReference type="InterPro" id="IPR036047">
    <property type="entry name" value="F-box-like_dom_sf"/>
</dbReference>
<evidence type="ECO:0000313" key="3">
    <source>
        <dbReference type="Proteomes" id="UP000807306"/>
    </source>
</evidence>
<dbReference type="Gene3D" id="1.20.1280.50">
    <property type="match status" value="1"/>
</dbReference>
<evidence type="ECO:0008006" key="4">
    <source>
        <dbReference type="Google" id="ProtNLM"/>
    </source>
</evidence>
<proteinExistence type="predicted"/>
<dbReference type="AlphaFoldDB" id="A0A9P6E6N1"/>
<dbReference type="SUPFAM" id="SSF81383">
    <property type="entry name" value="F-box domain"/>
    <property type="match status" value="1"/>
</dbReference>
<protein>
    <recommendedName>
        <fullName evidence="4">F-box domain-containing protein</fullName>
    </recommendedName>
</protein>
<evidence type="ECO:0000256" key="1">
    <source>
        <dbReference type="SAM" id="Coils"/>
    </source>
</evidence>